<reference evidence="2" key="1">
    <citation type="submission" date="2021-01" db="EMBL/GenBank/DDBJ databases">
        <title>Phytophthora aleatoria, a newly-described species from Pinus radiata is distinct from Phytophthora cactorum isolates based on comparative genomics.</title>
        <authorList>
            <person name="Mcdougal R."/>
            <person name="Panda P."/>
            <person name="Williams N."/>
            <person name="Studholme D.J."/>
        </authorList>
    </citation>
    <scope>NUCLEOTIDE SEQUENCE</scope>
    <source>
        <strain evidence="2">NZFS 3830</strain>
    </source>
</reference>
<feature type="region of interest" description="Disordered" evidence="1">
    <location>
        <begin position="50"/>
        <end position="86"/>
    </location>
</feature>
<gene>
    <name evidence="2" type="ORF">JG687_00003094</name>
</gene>
<evidence type="ECO:0000256" key="1">
    <source>
        <dbReference type="SAM" id="MobiDB-lite"/>
    </source>
</evidence>
<protein>
    <submittedName>
        <fullName evidence="2">Uncharacterized protein</fullName>
    </submittedName>
</protein>
<proteinExistence type="predicted"/>
<dbReference type="Proteomes" id="UP000688947">
    <property type="component" value="Unassembled WGS sequence"/>
</dbReference>
<feature type="compositionally biased region" description="Basic and acidic residues" evidence="1">
    <location>
        <begin position="57"/>
        <end position="72"/>
    </location>
</feature>
<dbReference type="EMBL" id="JAENGZ010000092">
    <property type="protein sequence ID" value="KAG6969607.1"/>
    <property type="molecule type" value="Genomic_DNA"/>
</dbReference>
<dbReference type="AlphaFoldDB" id="A0A8T1UVC5"/>
<evidence type="ECO:0000313" key="2">
    <source>
        <dbReference type="EMBL" id="KAG6969607.1"/>
    </source>
</evidence>
<accession>A0A8T1UVC5</accession>
<name>A0A8T1UVC5_9STRA</name>
<evidence type="ECO:0000313" key="3">
    <source>
        <dbReference type="Proteomes" id="UP000688947"/>
    </source>
</evidence>
<sequence length="175" mass="20042">MTIAFVNSRMLTPNQMRHPSITLLSGRPTMMAIIMVASVNRRILTTNQMRHPSVTRLEGHRPAERQGEHRQGPGEAVQAQCQEEPIPKARTRSRLHQTRTQATTRRPVETLVAVPIGSMALKKSSRQPPCPRVQRRLRSDRAFTTIRSRSSTQTPKREVRVNWWERFVYVAALGM</sequence>
<organism evidence="2 3">
    <name type="scientific">Phytophthora cactorum</name>
    <dbReference type="NCBI Taxonomy" id="29920"/>
    <lineage>
        <taxon>Eukaryota</taxon>
        <taxon>Sar</taxon>
        <taxon>Stramenopiles</taxon>
        <taxon>Oomycota</taxon>
        <taxon>Peronosporomycetes</taxon>
        <taxon>Peronosporales</taxon>
        <taxon>Peronosporaceae</taxon>
        <taxon>Phytophthora</taxon>
    </lineage>
</organism>
<comment type="caution">
    <text evidence="2">The sequence shown here is derived from an EMBL/GenBank/DDBJ whole genome shotgun (WGS) entry which is preliminary data.</text>
</comment>